<accession>Q2T6H9</accession>
<organism evidence="1 2">
    <name type="scientific">Burkholderia thailandensis (strain ATCC 700388 / DSM 13276 / CCUG 48851 / CIP 106301 / E264)</name>
    <dbReference type="NCBI Taxonomy" id="271848"/>
    <lineage>
        <taxon>Bacteria</taxon>
        <taxon>Pseudomonadati</taxon>
        <taxon>Pseudomonadota</taxon>
        <taxon>Betaproteobacteria</taxon>
        <taxon>Burkholderiales</taxon>
        <taxon>Burkholderiaceae</taxon>
        <taxon>Burkholderia</taxon>
        <taxon>pseudomallei group</taxon>
    </lineage>
</organism>
<sequence length="85" mass="9409">MSIAKREISNEISSVPTSAPREGMVELGRMIRRMIDEAGALLPYTLTELTLIGQIVLGRILYVFTVFNKMKEGHLEGRSDSAPAM</sequence>
<dbReference type="KEGG" id="bte:BTH_II1023"/>
<gene>
    <name evidence="1" type="ordered locus">BTH_II1023</name>
</gene>
<evidence type="ECO:0000313" key="2">
    <source>
        <dbReference type="Proteomes" id="UP000001930"/>
    </source>
</evidence>
<dbReference type="Proteomes" id="UP000001930">
    <property type="component" value="Chromosome II"/>
</dbReference>
<reference evidence="1 2" key="1">
    <citation type="journal article" date="2005" name="BMC Genomics">
        <title>Bacterial genome adaptation to niches: divergence of the potential virulence genes in three Burkholderia species of different survival strategies.</title>
        <authorList>
            <person name="Kim H.S."/>
            <person name="Schell M.A."/>
            <person name="Yu Y."/>
            <person name="Ulrich R.L."/>
            <person name="Sarria S.H."/>
            <person name="Nierman W.C."/>
            <person name="DeShazer D."/>
        </authorList>
    </citation>
    <scope>NUCLEOTIDE SEQUENCE [LARGE SCALE GENOMIC DNA]</scope>
    <source>
        <strain evidence="2">ATCC 700388 / DSM 13276 / CCUG 48851 / CIP 106301 / E264</strain>
    </source>
</reference>
<proteinExistence type="predicted"/>
<keyword evidence="2" id="KW-1185">Reference proteome</keyword>
<dbReference type="HOGENOM" id="CLU_2506421_0_0_4"/>
<dbReference type="EMBL" id="CP000085">
    <property type="protein sequence ID" value="ABC34069.1"/>
    <property type="molecule type" value="Genomic_DNA"/>
</dbReference>
<protein>
    <submittedName>
        <fullName evidence="1">Gp51</fullName>
    </submittedName>
</protein>
<evidence type="ECO:0000313" key="1">
    <source>
        <dbReference type="EMBL" id="ABC34069.1"/>
    </source>
</evidence>
<dbReference type="AlphaFoldDB" id="Q2T6H9"/>
<name>Q2T6H9_BURTA</name>